<sequence length="295" mass="31904">MSELVVVAGATGYVGRHVVAELDARGYRVRALVRSREKADAPGAYDAPALRDRVAEWRIVDFGDPATLTDACAGADRVVSALGVTRQKVSPWNIDFLGNLLVLADAEQHRLRSFAYVNVMRSEAGNSVTMRSKFAFSQALRRSTVTPQIINPSGYFSDMTDFLRMAQRGIGFTLADGATRINPIHGADLAAFIVDRLDGPAGSWDVGGPDVFSYRELEQLAFRVAGKRPRILRVGEGSVTASSGWRSARRRGPPTSRGSSSSPWRSTPSERRSASAALSPTGPRSPDIARGRRTA</sequence>
<feature type="region of interest" description="Disordered" evidence="1">
    <location>
        <begin position="242"/>
        <end position="295"/>
    </location>
</feature>
<name>A0ABQ6K4J7_9MICO</name>
<evidence type="ECO:0000259" key="2">
    <source>
        <dbReference type="Pfam" id="PF13460"/>
    </source>
</evidence>
<dbReference type="Proteomes" id="UP001157034">
    <property type="component" value="Unassembled WGS sequence"/>
</dbReference>
<protein>
    <submittedName>
        <fullName evidence="3">3-beta hydroxysteroid dehydrogenase</fullName>
    </submittedName>
</protein>
<organism evidence="3 4">
    <name type="scientific">Pseudolysinimonas kribbensis</name>
    <dbReference type="NCBI Taxonomy" id="433641"/>
    <lineage>
        <taxon>Bacteria</taxon>
        <taxon>Bacillati</taxon>
        <taxon>Actinomycetota</taxon>
        <taxon>Actinomycetes</taxon>
        <taxon>Micrococcales</taxon>
        <taxon>Microbacteriaceae</taxon>
        <taxon>Pseudolysinimonas</taxon>
    </lineage>
</organism>
<evidence type="ECO:0000313" key="3">
    <source>
        <dbReference type="EMBL" id="GMA95264.1"/>
    </source>
</evidence>
<accession>A0ABQ6K4J7</accession>
<evidence type="ECO:0000313" key="4">
    <source>
        <dbReference type="Proteomes" id="UP001157034"/>
    </source>
</evidence>
<dbReference type="SUPFAM" id="SSF51735">
    <property type="entry name" value="NAD(P)-binding Rossmann-fold domains"/>
    <property type="match status" value="1"/>
</dbReference>
<dbReference type="EMBL" id="BSVB01000001">
    <property type="protein sequence ID" value="GMA95264.1"/>
    <property type="molecule type" value="Genomic_DNA"/>
</dbReference>
<dbReference type="InterPro" id="IPR051207">
    <property type="entry name" value="ComplexI_NDUFA9_subunit"/>
</dbReference>
<proteinExistence type="predicted"/>
<dbReference type="InterPro" id="IPR016040">
    <property type="entry name" value="NAD(P)-bd_dom"/>
</dbReference>
<dbReference type="Pfam" id="PF13460">
    <property type="entry name" value="NAD_binding_10"/>
    <property type="match status" value="1"/>
</dbReference>
<dbReference type="RefSeq" id="WP_284254053.1">
    <property type="nucleotide sequence ID" value="NZ_BSVB01000001.1"/>
</dbReference>
<evidence type="ECO:0000256" key="1">
    <source>
        <dbReference type="SAM" id="MobiDB-lite"/>
    </source>
</evidence>
<gene>
    <name evidence="3" type="ORF">GCM10025881_20880</name>
</gene>
<dbReference type="Gene3D" id="3.40.50.720">
    <property type="entry name" value="NAD(P)-binding Rossmann-like Domain"/>
    <property type="match status" value="1"/>
</dbReference>
<comment type="caution">
    <text evidence="3">The sequence shown here is derived from an EMBL/GenBank/DDBJ whole genome shotgun (WGS) entry which is preliminary data.</text>
</comment>
<reference evidence="4" key="1">
    <citation type="journal article" date="2019" name="Int. J. Syst. Evol. Microbiol.">
        <title>The Global Catalogue of Microorganisms (GCM) 10K type strain sequencing project: providing services to taxonomists for standard genome sequencing and annotation.</title>
        <authorList>
            <consortium name="The Broad Institute Genomics Platform"/>
            <consortium name="The Broad Institute Genome Sequencing Center for Infectious Disease"/>
            <person name="Wu L."/>
            <person name="Ma J."/>
        </authorList>
    </citation>
    <scope>NUCLEOTIDE SEQUENCE [LARGE SCALE GENOMIC DNA]</scope>
    <source>
        <strain evidence="4">NBRC 108894</strain>
    </source>
</reference>
<keyword evidence="4" id="KW-1185">Reference proteome</keyword>
<dbReference type="PANTHER" id="PTHR12126">
    <property type="entry name" value="NADH-UBIQUINONE OXIDOREDUCTASE 39 KDA SUBUNIT-RELATED"/>
    <property type="match status" value="1"/>
</dbReference>
<feature type="compositionally biased region" description="Low complexity" evidence="1">
    <location>
        <begin position="253"/>
        <end position="267"/>
    </location>
</feature>
<feature type="domain" description="NAD(P)-binding" evidence="2">
    <location>
        <begin position="9"/>
        <end position="198"/>
    </location>
</feature>
<dbReference type="InterPro" id="IPR036291">
    <property type="entry name" value="NAD(P)-bd_dom_sf"/>
</dbReference>
<dbReference type="PANTHER" id="PTHR12126:SF11">
    <property type="entry name" value="NADH DEHYDROGENASE [UBIQUINONE] 1 ALPHA SUBCOMPLEX SUBUNIT 9, MITOCHONDRIAL"/>
    <property type="match status" value="1"/>
</dbReference>